<gene>
    <name evidence="2" type="ORF">I312_05110</name>
</gene>
<organism evidence="2">
    <name type="scientific">Cryptococcus bacillisporus CA1280</name>
    <dbReference type="NCBI Taxonomy" id="1296109"/>
    <lineage>
        <taxon>Eukaryota</taxon>
        <taxon>Fungi</taxon>
        <taxon>Dikarya</taxon>
        <taxon>Basidiomycota</taxon>
        <taxon>Agaricomycotina</taxon>
        <taxon>Tremellomycetes</taxon>
        <taxon>Tremellales</taxon>
        <taxon>Cryptococcaceae</taxon>
        <taxon>Cryptococcus</taxon>
        <taxon>Cryptococcus gattii species complex</taxon>
    </lineage>
</organism>
<accession>A0A0D0UBV2</accession>
<dbReference type="HOGENOM" id="CLU_2413196_0_0_1"/>
<name>A0A0D0UBV2_CRYGA</name>
<sequence length="92" mass="10485">MPTFFPPSPQHHLNQPLLHLSWPLHITALPLSQPPIPLVLYLLQQNSTTPPQYVLRHLPNQQLQPTPPSPLLSPISENKDRSAYPLLEVQKH</sequence>
<evidence type="ECO:0000313" key="2">
    <source>
        <dbReference type="EMBL" id="KIR45748.1"/>
    </source>
</evidence>
<proteinExistence type="predicted"/>
<protein>
    <submittedName>
        <fullName evidence="2">Uncharacterized protein</fullName>
    </submittedName>
</protein>
<dbReference type="AlphaFoldDB" id="A0A0D0UBV2"/>
<dbReference type="EMBL" id="KN847987">
    <property type="protein sequence ID" value="KIR45748.1"/>
    <property type="molecule type" value="Genomic_DNA"/>
</dbReference>
<feature type="region of interest" description="Disordered" evidence="1">
    <location>
        <begin position="57"/>
        <end position="92"/>
    </location>
</feature>
<evidence type="ECO:0000256" key="1">
    <source>
        <dbReference type="SAM" id="MobiDB-lite"/>
    </source>
</evidence>
<reference evidence="2" key="1">
    <citation type="submission" date="2015-01" db="EMBL/GenBank/DDBJ databases">
        <title>The Genome Sequence of Cryptococcus gattii CA1280.</title>
        <authorList>
            <consortium name="The Broad Institute Genomics Platform"/>
            <person name="Cuomo C."/>
            <person name="Litvintseva A."/>
            <person name="Chen Y."/>
            <person name="Heitman J."/>
            <person name="Sun S."/>
            <person name="Springer D."/>
            <person name="Dromer F."/>
            <person name="Young S."/>
            <person name="Zeng Q."/>
            <person name="Gargeya S."/>
            <person name="Abouelleil A."/>
            <person name="Alvarado L."/>
            <person name="Chapman S.B."/>
            <person name="Gainer-Dewar J."/>
            <person name="Goldberg J."/>
            <person name="Griggs A."/>
            <person name="Gujja S."/>
            <person name="Hansen M."/>
            <person name="Howarth C."/>
            <person name="Imamovic A."/>
            <person name="Larimer J."/>
            <person name="Murphy C."/>
            <person name="Naylor J."/>
            <person name="Pearson M."/>
            <person name="Priest M."/>
            <person name="Roberts A."/>
            <person name="Saif S."/>
            <person name="Shea T."/>
            <person name="Sykes S."/>
            <person name="Wortman J."/>
            <person name="Nusbaum C."/>
            <person name="Birren B."/>
        </authorList>
    </citation>
    <scope>NUCLEOTIDE SEQUENCE [LARGE SCALE GENOMIC DNA]</scope>
    <source>
        <strain evidence="2">CA1280</strain>
    </source>
</reference>